<name>A0AA91PYU5_CLALS</name>
<dbReference type="PROSITE" id="PS50048">
    <property type="entry name" value="ZN2_CY6_FUNGAL_2"/>
    <property type="match status" value="1"/>
</dbReference>
<dbReference type="GO" id="GO:0008270">
    <property type="term" value="F:zinc ion binding"/>
    <property type="evidence" value="ECO:0007669"/>
    <property type="project" value="InterPro"/>
</dbReference>
<dbReference type="SMART" id="SM00066">
    <property type="entry name" value="GAL4"/>
    <property type="match status" value="1"/>
</dbReference>
<dbReference type="EMBL" id="LYUB02000012">
    <property type="protein sequence ID" value="OVF07528.1"/>
    <property type="molecule type" value="Genomic_DNA"/>
</dbReference>
<feature type="compositionally biased region" description="Polar residues" evidence="6">
    <location>
        <begin position="117"/>
        <end position="133"/>
    </location>
</feature>
<reference evidence="8 9" key="1">
    <citation type="submission" date="2017-04" db="EMBL/GenBank/DDBJ databases">
        <title>Draft genome of the yeast Clavispora lusitaniae type strain CBS 6936.</title>
        <authorList>
            <person name="Durrens P."/>
            <person name="Klopp C."/>
            <person name="Biteau N."/>
            <person name="Fitton-Ouhabi V."/>
            <person name="Dementhon K."/>
            <person name="Accoceberry I."/>
            <person name="Sherman D.J."/>
            <person name="Noel T."/>
        </authorList>
    </citation>
    <scope>NUCLEOTIDE SEQUENCE [LARGE SCALE GENOMIC DNA]</scope>
    <source>
        <strain evidence="8 9">CBS 6936</strain>
    </source>
</reference>
<evidence type="ECO:0000256" key="2">
    <source>
        <dbReference type="ARBA" id="ARBA00022833"/>
    </source>
</evidence>
<dbReference type="Proteomes" id="UP000195602">
    <property type="component" value="Unassembled WGS sequence"/>
</dbReference>
<dbReference type="CDD" id="cd00067">
    <property type="entry name" value="GAL4"/>
    <property type="match status" value="1"/>
</dbReference>
<dbReference type="CDD" id="cd12148">
    <property type="entry name" value="fungal_TF_MHR"/>
    <property type="match status" value="1"/>
</dbReference>
<keyword evidence="4" id="KW-0804">Transcription</keyword>
<evidence type="ECO:0000256" key="4">
    <source>
        <dbReference type="ARBA" id="ARBA00023163"/>
    </source>
</evidence>
<dbReference type="PANTHER" id="PTHR31668:SF4">
    <property type="entry name" value="TRANSCRIPTIONAL ACTIVATOR PROTEIN DAL81"/>
    <property type="match status" value="1"/>
</dbReference>
<feature type="compositionally biased region" description="Polar residues" evidence="6">
    <location>
        <begin position="1054"/>
        <end position="1069"/>
    </location>
</feature>
<dbReference type="InterPro" id="IPR001138">
    <property type="entry name" value="Zn2Cys6_DnaBD"/>
</dbReference>
<keyword evidence="3" id="KW-0805">Transcription regulation</keyword>
<dbReference type="Pfam" id="PF00172">
    <property type="entry name" value="Zn_clus"/>
    <property type="match status" value="1"/>
</dbReference>
<dbReference type="PROSITE" id="PS00463">
    <property type="entry name" value="ZN2_CY6_FUNGAL_1"/>
    <property type="match status" value="1"/>
</dbReference>
<dbReference type="InterPro" id="IPR007219">
    <property type="entry name" value="XnlR_reg_dom"/>
</dbReference>
<proteinExistence type="predicted"/>
<gene>
    <name evidence="8" type="ORF">A9F13_12g00484</name>
</gene>
<evidence type="ECO:0000256" key="1">
    <source>
        <dbReference type="ARBA" id="ARBA00022723"/>
    </source>
</evidence>
<sequence>MSASSGDLQNQGYQRNPHANKSGSSVKIANPSEHEQIQHTNNIQAEHNHQPPSNAPGEENSHKKNDYQSPNYLDWASNLLLDQNNDFLDSFDFEHGSNQMAHKGYANATGSREKTQPLPSLNSPNEPQANSAPPNEYPQSSSSDQQKQTQPSQSQSQHSQSQPSHPQPTQSQQTHAQQAQHLPNHQLQQPQQAQQAQAQTRNLQPQQNATQPAQSHSAPPGVQPSAQIQYTDPRSKSRRPCDHCRRRKTRCVIVPGAQNCVQCEAKSLSCTYLPSKPEDEPATKRLRKQASPLSENGYRPQMDIVPPNVPIRDVPPVQDYSVMNNSLLKKTLSLQYPRSSFYVGPTSYLFDWNLLDAIIDAQNRSQPNGSYRANGKSTCNKIEQINLSDSISLRKVGERTQFVLKDDQSKQSYSTMSNDVDAIEKFVAPHGQILIDLYFRIIHPSYPILHKKVFLEKYSRTHREFSAPLLAAVYVLAIQWWDYDPQLNRFPKPNVRLILKIALNNYVSEILKRPKLSAVQAGLLLLQCKHILREFGQHDPSNTEISASASLSSSFTDCGYNDWVLCSQIVALSEELGLGLDCDHWKLPKWERGLRKRLSWAVYMEHKWLALKNARPSHIDANNWEVSQLIEEDFPEKHGDGDLKEGSSDITNGKKNFMNLILLSQILSDILTSLYSMKAMREVTDINDVLRIAKPIQLRLKTWYHSLPVELQMNSVQPRKLCSNGYLQLAYFATELTLHRKIITVLHQLSLSGKEAPKELIDVCRAAAKTRLSASIEFVRDLKPEHIHSFWHSSSAENFTLIGTFAALLFISSTTKQESEYYKDQIFNYRWILKISSKGFVQVGDALQKLDLVLNHVPGLLIENAEQPMVVPNVPTIDYSKLYQQQQMSQSSPMSVSSADTATYPQNQAPRPFQNRFNSYGPANTQFMNAGGVSPRYGTNNKNPDMTRPSSAQQYRMSTQNHSPYSSPQTFNPSGFQQPPPSRMNQVGVNSPQSSQGLSPKEIIRQQKLVHANEASGEGTDRRASSASRGSDIMSGKDNHSSNSSSPLMIRSPLAQQQRPSVQNGNSDA</sequence>
<dbReference type="GO" id="GO:0005634">
    <property type="term" value="C:nucleus"/>
    <property type="evidence" value="ECO:0007669"/>
    <property type="project" value="TreeGrafter"/>
</dbReference>
<evidence type="ECO:0000256" key="3">
    <source>
        <dbReference type="ARBA" id="ARBA00023015"/>
    </source>
</evidence>
<protein>
    <submittedName>
        <fullName evidence="8">Transcriptional activator protein</fullName>
    </submittedName>
</protein>
<evidence type="ECO:0000313" key="9">
    <source>
        <dbReference type="Proteomes" id="UP000195602"/>
    </source>
</evidence>
<evidence type="ECO:0000256" key="6">
    <source>
        <dbReference type="SAM" id="MobiDB-lite"/>
    </source>
</evidence>
<keyword evidence="1" id="KW-0479">Metal-binding</keyword>
<dbReference type="Pfam" id="PF04082">
    <property type="entry name" value="Fungal_trans"/>
    <property type="match status" value="1"/>
</dbReference>
<feature type="domain" description="Zn(2)-C6 fungal-type" evidence="7">
    <location>
        <begin position="240"/>
        <end position="272"/>
    </location>
</feature>
<comment type="caution">
    <text evidence="8">The sequence shown here is derived from an EMBL/GenBank/DDBJ whole genome shotgun (WGS) entry which is preliminary data.</text>
</comment>
<dbReference type="KEGG" id="clus:A9F13_12g00484"/>
<evidence type="ECO:0000313" key="8">
    <source>
        <dbReference type="EMBL" id="OVF07528.1"/>
    </source>
</evidence>
<feature type="compositionally biased region" description="Low complexity" evidence="6">
    <location>
        <begin position="888"/>
        <end position="898"/>
    </location>
</feature>
<keyword evidence="5" id="KW-0539">Nucleus</keyword>
<feature type="compositionally biased region" description="Low complexity" evidence="6">
    <location>
        <begin position="138"/>
        <end position="208"/>
    </location>
</feature>
<dbReference type="SUPFAM" id="SSF57701">
    <property type="entry name" value="Zn2/Cys6 DNA-binding domain"/>
    <property type="match status" value="1"/>
</dbReference>
<dbReference type="PANTHER" id="PTHR31668">
    <property type="entry name" value="GLUCOSE TRANSPORT TRANSCRIPTION REGULATOR RGT1-RELATED-RELATED"/>
    <property type="match status" value="1"/>
</dbReference>
<evidence type="ECO:0000259" key="7">
    <source>
        <dbReference type="PROSITE" id="PS50048"/>
    </source>
</evidence>
<feature type="compositionally biased region" description="Polar residues" evidence="6">
    <location>
        <begin position="899"/>
        <end position="928"/>
    </location>
</feature>
<feature type="region of interest" description="Disordered" evidence="6">
    <location>
        <begin position="275"/>
        <end position="309"/>
    </location>
</feature>
<evidence type="ECO:0000256" key="5">
    <source>
        <dbReference type="ARBA" id="ARBA00023242"/>
    </source>
</evidence>
<feature type="compositionally biased region" description="Polar residues" evidence="6">
    <location>
        <begin position="1"/>
        <end position="27"/>
    </location>
</feature>
<dbReference type="Gene3D" id="4.10.240.10">
    <property type="entry name" value="Zn(2)-C6 fungal-type DNA-binding domain"/>
    <property type="match status" value="1"/>
</dbReference>
<dbReference type="GO" id="GO:0001080">
    <property type="term" value="P:nitrogen catabolite activation of transcription from RNA polymerase II promoter"/>
    <property type="evidence" value="ECO:0007669"/>
    <property type="project" value="TreeGrafter"/>
</dbReference>
<dbReference type="InterPro" id="IPR036864">
    <property type="entry name" value="Zn2-C6_fun-type_DNA-bd_sf"/>
</dbReference>
<dbReference type="InterPro" id="IPR050797">
    <property type="entry name" value="Carb_Metab_Trans_Reg"/>
</dbReference>
<feature type="region of interest" description="Disordered" evidence="6">
    <location>
        <begin position="102"/>
        <end position="244"/>
    </location>
</feature>
<feature type="region of interest" description="Disordered" evidence="6">
    <location>
        <begin position="1011"/>
        <end position="1069"/>
    </location>
</feature>
<feature type="region of interest" description="Disordered" evidence="6">
    <location>
        <begin position="1"/>
        <end position="70"/>
    </location>
</feature>
<dbReference type="AlphaFoldDB" id="A0AA91PYU5"/>
<feature type="compositionally biased region" description="Polar residues" evidence="6">
    <location>
        <begin position="937"/>
        <end position="998"/>
    </location>
</feature>
<organism evidence="8 9">
    <name type="scientific">Clavispora lusitaniae</name>
    <name type="common">Candida lusitaniae</name>
    <dbReference type="NCBI Taxonomy" id="36911"/>
    <lineage>
        <taxon>Eukaryota</taxon>
        <taxon>Fungi</taxon>
        <taxon>Dikarya</taxon>
        <taxon>Ascomycota</taxon>
        <taxon>Saccharomycotina</taxon>
        <taxon>Pichiomycetes</taxon>
        <taxon>Metschnikowiaceae</taxon>
        <taxon>Clavispora</taxon>
    </lineage>
</organism>
<feature type="region of interest" description="Disordered" evidence="6">
    <location>
        <begin position="888"/>
        <end position="998"/>
    </location>
</feature>
<accession>A0AA91PYU5</accession>
<dbReference type="GO" id="GO:0003677">
    <property type="term" value="F:DNA binding"/>
    <property type="evidence" value="ECO:0007669"/>
    <property type="project" value="InterPro"/>
</dbReference>
<feature type="compositionally biased region" description="Basic and acidic residues" evidence="6">
    <location>
        <begin position="233"/>
        <end position="243"/>
    </location>
</feature>
<dbReference type="GO" id="GO:0006351">
    <property type="term" value="P:DNA-templated transcription"/>
    <property type="evidence" value="ECO:0007669"/>
    <property type="project" value="InterPro"/>
</dbReference>
<dbReference type="GO" id="GO:0000981">
    <property type="term" value="F:DNA-binding transcription factor activity, RNA polymerase II-specific"/>
    <property type="evidence" value="ECO:0007669"/>
    <property type="project" value="InterPro"/>
</dbReference>
<keyword evidence="2" id="KW-0862">Zinc</keyword>